<reference evidence="2" key="2">
    <citation type="submission" date="2013-04" db="UniProtKB">
        <authorList>
            <consortium name="EnsemblPlants"/>
        </authorList>
    </citation>
    <scope>IDENTIFICATION</scope>
</reference>
<name>J3MDK7_ORYBR</name>
<dbReference type="PANTHER" id="PTHR33116">
    <property type="entry name" value="REVERSE TRANSCRIPTASE ZINC-BINDING DOMAIN-CONTAINING PROTEIN-RELATED-RELATED"/>
    <property type="match status" value="1"/>
</dbReference>
<evidence type="ECO:0000313" key="3">
    <source>
        <dbReference type="Proteomes" id="UP000006038"/>
    </source>
</evidence>
<dbReference type="PANTHER" id="PTHR33116:SF87">
    <property type="entry name" value="OS01G0158850 PROTEIN"/>
    <property type="match status" value="1"/>
</dbReference>
<sequence length="377" mass="43742">MPCVDEEIIATKFLLYCFEELSGIKINYHKSEVFSVGISKLEEERIAMILNCNIGSFPFKYLGLPMSPFKLRVADLEFIPQKLENRLNLWQAGSLYYSGRAVLINACLSSIPSYAMGLFLLPESIHNRLDSIRGRFYWEGVNDKRRYHMVKWCNLAFPKNFGGLGFTETRAMNSSLLAKWIFKLESNDSSLCMMVLRNKYMSNSGFFQGHARGKMFSFFWKGLHSIKAWVLRGATEVGIGNHIYFWRDVWLNSVSLKTLYPFLYEICNQKEILVKDVLEEGLQILTFRRAFSITDFAQWNELCALIDNLNILSQERAEDNLVWALDNKGVFSSNSLYNLITFRGVIDVNMQNLWSSPIPLKLKHFLWLAWRDKIQST</sequence>
<dbReference type="InterPro" id="IPR026960">
    <property type="entry name" value="RVT-Znf"/>
</dbReference>
<dbReference type="EnsemblPlants" id="OB06G21010.1">
    <property type="protein sequence ID" value="OB06G21010.1"/>
    <property type="gene ID" value="OB06G21010"/>
</dbReference>
<protein>
    <recommendedName>
        <fullName evidence="1">Reverse transcriptase zinc-binding domain-containing protein</fullName>
    </recommendedName>
</protein>
<dbReference type="AlphaFoldDB" id="J3MDK7"/>
<feature type="domain" description="Reverse transcriptase zinc-binding" evidence="1">
    <location>
        <begin position="331"/>
        <end position="375"/>
    </location>
</feature>
<reference evidence="2" key="1">
    <citation type="journal article" date="2013" name="Nat. Commun.">
        <title>Whole-genome sequencing of Oryza brachyantha reveals mechanisms underlying Oryza genome evolution.</title>
        <authorList>
            <person name="Chen J."/>
            <person name="Huang Q."/>
            <person name="Gao D."/>
            <person name="Wang J."/>
            <person name="Lang Y."/>
            <person name="Liu T."/>
            <person name="Li B."/>
            <person name="Bai Z."/>
            <person name="Luis Goicoechea J."/>
            <person name="Liang C."/>
            <person name="Chen C."/>
            <person name="Zhang W."/>
            <person name="Sun S."/>
            <person name="Liao Y."/>
            <person name="Zhang X."/>
            <person name="Yang L."/>
            <person name="Song C."/>
            <person name="Wang M."/>
            <person name="Shi J."/>
            <person name="Liu G."/>
            <person name="Liu J."/>
            <person name="Zhou H."/>
            <person name="Zhou W."/>
            <person name="Yu Q."/>
            <person name="An N."/>
            <person name="Chen Y."/>
            <person name="Cai Q."/>
            <person name="Wang B."/>
            <person name="Liu B."/>
            <person name="Min J."/>
            <person name="Huang Y."/>
            <person name="Wu H."/>
            <person name="Li Z."/>
            <person name="Zhang Y."/>
            <person name="Yin Y."/>
            <person name="Song W."/>
            <person name="Jiang J."/>
            <person name="Jackson S.A."/>
            <person name="Wing R.A."/>
            <person name="Wang J."/>
            <person name="Chen M."/>
        </authorList>
    </citation>
    <scope>NUCLEOTIDE SEQUENCE [LARGE SCALE GENOMIC DNA]</scope>
    <source>
        <strain evidence="2">cv. IRGC 101232</strain>
    </source>
</reference>
<dbReference type="HOGENOM" id="CLU_000680_15_0_1"/>
<proteinExistence type="predicted"/>
<dbReference type="Pfam" id="PF13966">
    <property type="entry name" value="zf-RVT"/>
    <property type="match status" value="1"/>
</dbReference>
<dbReference type="eggNOG" id="KOG1075">
    <property type="taxonomic scope" value="Eukaryota"/>
</dbReference>
<evidence type="ECO:0000313" key="2">
    <source>
        <dbReference type="EnsemblPlants" id="OB06G21010.1"/>
    </source>
</evidence>
<dbReference type="OMA" id="WNELCAL"/>
<accession>J3MDK7</accession>
<dbReference type="STRING" id="4533.J3MDK7"/>
<dbReference type="Proteomes" id="UP000006038">
    <property type="component" value="Chromosome 6"/>
</dbReference>
<organism evidence="2">
    <name type="scientific">Oryza brachyantha</name>
    <name type="common">malo sina</name>
    <dbReference type="NCBI Taxonomy" id="4533"/>
    <lineage>
        <taxon>Eukaryota</taxon>
        <taxon>Viridiplantae</taxon>
        <taxon>Streptophyta</taxon>
        <taxon>Embryophyta</taxon>
        <taxon>Tracheophyta</taxon>
        <taxon>Spermatophyta</taxon>
        <taxon>Magnoliopsida</taxon>
        <taxon>Liliopsida</taxon>
        <taxon>Poales</taxon>
        <taxon>Poaceae</taxon>
        <taxon>BOP clade</taxon>
        <taxon>Oryzoideae</taxon>
        <taxon>Oryzeae</taxon>
        <taxon>Oryzinae</taxon>
        <taxon>Oryza</taxon>
    </lineage>
</organism>
<keyword evidence="3" id="KW-1185">Reference proteome</keyword>
<dbReference type="Gramene" id="OB06G21010.1">
    <property type="protein sequence ID" value="OB06G21010.1"/>
    <property type="gene ID" value="OB06G21010"/>
</dbReference>
<evidence type="ECO:0000259" key="1">
    <source>
        <dbReference type="Pfam" id="PF13966"/>
    </source>
</evidence>